<dbReference type="InterPro" id="IPR036390">
    <property type="entry name" value="WH_DNA-bd_sf"/>
</dbReference>
<keyword evidence="1" id="KW-0805">Transcription regulation</keyword>
<dbReference type="SMART" id="SM00100">
    <property type="entry name" value="cNMP"/>
    <property type="match status" value="1"/>
</dbReference>
<dbReference type="GO" id="GO:0005829">
    <property type="term" value="C:cytosol"/>
    <property type="evidence" value="ECO:0007669"/>
    <property type="project" value="TreeGrafter"/>
</dbReference>
<evidence type="ECO:0000313" key="6">
    <source>
        <dbReference type="Proteomes" id="UP000278398"/>
    </source>
</evidence>
<keyword evidence="2" id="KW-0238">DNA-binding</keyword>
<dbReference type="Gene3D" id="1.10.10.10">
    <property type="entry name" value="Winged helix-like DNA-binding domain superfamily/Winged helix DNA-binding domain"/>
    <property type="match status" value="1"/>
</dbReference>
<dbReference type="InterPro" id="IPR012318">
    <property type="entry name" value="HTH_CRP"/>
</dbReference>
<dbReference type="InterPro" id="IPR050397">
    <property type="entry name" value="Env_Response_Regulators"/>
</dbReference>
<reference evidence="5 6" key="1">
    <citation type="submission" date="2018-12" db="EMBL/GenBank/DDBJ databases">
        <title>Mesorhizobium carbonis sp. nov., isolated from coal mine water.</title>
        <authorList>
            <person name="Xin W."/>
            <person name="Xu Z."/>
            <person name="Xiang F."/>
            <person name="Zhang J."/>
            <person name="Xi L."/>
            <person name="Liu J."/>
        </authorList>
    </citation>
    <scope>NUCLEOTIDE SEQUENCE [LARGE SCALE GENOMIC DNA]</scope>
    <source>
        <strain evidence="5 6">B2.3</strain>
    </source>
</reference>
<feature type="domain" description="Cyclic nucleotide-binding" evidence="4">
    <location>
        <begin position="27"/>
        <end position="101"/>
    </location>
</feature>
<dbReference type="PROSITE" id="PS50042">
    <property type="entry name" value="CNMP_BINDING_3"/>
    <property type="match status" value="1"/>
</dbReference>
<dbReference type="Proteomes" id="UP000278398">
    <property type="component" value="Unassembled WGS sequence"/>
</dbReference>
<dbReference type="Pfam" id="PF00027">
    <property type="entry name" value="cNMP_binding"/>
    <property type="match status" value="1"/>
</dbReference>
<dbReference type="Pfam" id="PF13545">
    <property type="entry name" value="HTH_Crp_2"/>
    <property type="match status" value="1"/>
</dbReference>
<dbReference type="InterPro" id="IPR036388">
    <property type="entry name" value="WH-like_DNA-bd_sf"/>
</dbReference>
<keyword evidence="3" id="KW-0804">Transcription</keyword>
<dbReference type="InterPro" id="IPR000595">
    <property type="entry name" value="cNMP-bd_dom"/>
</dbReference>
<accession>A0A3S0A8N2</accession>
<keyword evidence="6" id="KW-1185">Reference proteome</keyword>
<sequence length="254" mass="27967">MRSSTDFSNHRRVKAIGSNSPVFRNRLLASLSPDALALIVEHSDQRELKAGEVIYEDGEEVTHAVFPEQGVVAIMAEMRDGRSVHQASVGREGFVGYAIVLGGGAAMGRSVVLVPGSATWVPIATFDQALLRFVSVREAILRYGQAHTIELMQLVACNSLHTADQRLSRWLLQTSDRMDAPSFYMTQEIMAKTLGLRRATVNMICSELMEAGAIDYSRGNLTITDSAVLEARACECYGRIRLAYASRHQQYGMP</sequence>
<name>A0A3S0A8N2_9HYPH</name>
<dbReference type="PANTHER" id="PTHR24567">
    <property type="entry name" value="CRP FAMILY TRANSCRIPTIONAL REGULATORY PROTEIN"/>
    <property type="match status" value="1"/>
</dbReference>
<protein>
    <submittedName>
        <fullName evidence="5">Crp/Fnr family transcriptional regulator</fullName>
    </submittedName>
</protein>
<dbReference type="AlphaFoldDB" id="A0A3S0A8N2"/>
<comment type="caution">
    <text evidence="5">The sequence shown here is derived from an EMBL/GenBank/DDBJ whole genome shotgun (WGS) entry which is preliminary data.</text>
</comment>
<evidence type="ECO:0000256" key="2">
    <source>
        <dbReference type="ARBA" id="ARBA00023125"/>
    </source>
</evidence>
<dbReference type="SUPFAM" id="SSF46785">
    <property type="entry name" value="Winged helix' DNA-binding domain"/>
    <property type="match status" value="1"/>
</dbReference>
<proteinExistence type="predicted"/>
<organism evidence="5 6">
    <name type="scientific">Aquibium carbonis</name>
    <dbReference type="NCBI Taxonomy" id="2495581"/>
    <lineage>
        <taxon>Bacteria</taxon>
        <taxon>Pseudomonadati</taxon>
        <taxon>Pseudomonadota</taxon>
        <taxon>Alphaproteobacteria</taxon>
        <taxon>Hyphomicrobiales</taxon>
        <taxon>Phyllobacteriaceae</taxon>
        <taxon>Aquibium</taxon>
    </lineage>
</organism>
<dbReference type="Gene3D" id="2.60.120.10">
    <property type="entry name" value="Jelly Rolls"/>
    <property type="match status" value="1"/>
</dbReference>
<dbReference type="EMBL" id="RWKW01000025">
    <property type="protein sequence ID" value="RST87181.1"/>
    <property type="molecule type" value="Genomic_DNA"/>
</dbReference>
<dbReference type="InterPro" id="IPR014710">
    <property type="entry name" value="RmlC-like_jellyroll"/>
</dbReference>
<dbReference type="CDD" id="cd00038">
    <property type="entry name" value="CAP_ED"/>
    <property type="match status" value="1"/>
</dbReference>
<dbReference type="SUPFAM" id="SSF51206">
    <property type="entry name" value="cAMP-binding domain-like"/>
    <property type="match status" value="1"/>
</dbReference>
<dbReference type="OrthoDB" id="7506088at2"/>
<dbReference type="GO" id="GO:0003677">
    <property type="term" value="F:DNA binding"/>
    <property type="evidence" value="ECO:0007669"/>
    <property type="project" value="UniProtKB-KW"/>
</dbReference>
<evidence type="ECO:0000259" key="4">
    <source>
        <dbReference type="PROSITE" id="PS50042"/>
    </source>
</evidence>
<evidence type="ECO:0000256" key="3">
    <source>
        <dbReference type="ARBA" id="ARBA00023163"/>
    </source>
</evidence>
<gene>
    <name evidence="5" type="ORF">EJC49_06980</name>
</gene>
<dbReference type="InterPro" id="IPR018490">
    <property type="entry name" value="cNMP-bd_dom_sf"/>
</dbReference>
<dbReference type="PANTHER" id="PTHR24567:SF74">
    <property type="entry name" value="HTH-TYPE TRANSCRIPTIONAL REGULATOR ARCR"/>
    <property type="match status" value="1"/>
</dbReference>
<evidence type="ECO:0000256" key="1">
    <source>
        <dbReference type="ARBA" id="ARBA00023015"/>
    </source>
</evidence>
<dbReference type="GO" id="GO:0003700">
    <property type="term" value="F:DNA-binding transcription factor activity"/>
    <property type="evidence" value="ECO:0007669"/>
    <property type="project" value="TreeGrafter"/>
</dbReference>
<evidence type="ECO:0000313" key="5">
    <source>
        <dbReference type="EMBL" id="RST87181.1"/>
    </source>
</evidence>